<sequence length="297" mass="33782">MAGLAEIIFMGASKVFSTPLRYPGGKGKFAHFIKRMFEANNLLDGHYAEPYAGGAGVALELMFHEYASVIHINDVDPAIHAFWQSVVHHTDEISRVINDTPVTMDNWHKFKAILTNPQDCSIIDLAMATFFLNRTNRSGILKAGVIGGQEQAGKWKLDVRFNKPELIKRIELIGRYKNRIRIYNDDALFFISNVVSNLPHKSLTYLDPPYYIKGSGLYRNFYVHDDHVEIANALGNIDNPWIVSYDNVDEIKQIYSAYRQDEYFLSYTAQEKKKGSEVMIYGPQIIPPENGLNRKAS</sequence>
<dbReference type="GO" id="GO:0032259">
    <property type="term" value="P:methylation"/>
    <property type="evidence" value="ECO:0007669"/>
    <property type="project" value="UniProtKB-KW"/>
</dbReference>
<dbReference type="eggNOG" id="COG0338">
    <property type="taxonomic scope" value="Bacteria"/>
</dbReference>
<dbReference type="GO" id="GO:0009307">
    <property type="term" value="P:DNA restriction-modification system"/>
    <property type="evidence" value="ECO:0007669"/>
    <property type="project" value="InterPro"/>
</dbReference>
<dbReference type="AlphaFoldDB" id="I4CVZ4"/>
<dbReference type="REBASE" id="49221">
    <property type="entry name" value="M.Pst29243ORF15110P"/>
</dbReference>
<keyword evidence="4 7" id="KW-0808">Transferase</keyword>
<evidence type="ECO:0000313" key="8">
    <source>
        <dbReference type="Proteomes" id="UP000006063"/>
    </source>
</evidence>
<dbReference type="InterPro" id="IPR012263">
    <property type="entry name" value="M_m6A_EcoRV"/>
</dbReference>
<evidence type="ECO:0000256" key="3">
    <source>
        <dbReference type="ARBA" id="ARBA00022603"/>
    </source>
</evidence>
<dbReference type="KEGG" id="psc:A458_15110"/>
<accession>I4CVZ4</accession>
<organism evidence="7 8">
    <name type="scientific">Stutzerimonas stutzeri CCUG 29243</name>
    <dbReference type="NCBI Taxonomy" id="1196835"/>
    <lineage>
        <taxon>Bacteria</taxon>
        <taxon>Pseudomonadati</taxon>
        <taxon>Pseudomonadota</taxon>
        <taxon>Gammaproteobacteria</taxon>
        <taxon>Pseudomonadales</taxon>
        <taxon>Pseudomonadaceae</taxon>
        <taxon>Stutzerimonas</taxon>
    </lineage>
</organism>
<dbReference type="InterPro" id="IPR029063">
    <property type="entry name" value="SAM-dependent_MTases_sf"/>
</dbReference>
<keyword evidence="5" id="KW-0949">S-adenosyl-L-methionine</keyword>
<dbReference type="PRINTS" id="PR00505">
    <property type="entry name" value="D12N6MTFRASE"/>
</dbReference>
<dbReference type="SUPFAM" id="SSF53335">
    <property type="entry name" value="S-adenosyl-L-methionine-dependent methyltransferases"/>
    <property type="match status" value="1"/>
</dbReference>
<evidence type="ECO:0000256" key="1">
    <source>
        <dbReference type="ARBA" id="ARBA00006594"/>
    </source>
</evidence>
<dbReference type="GO" id="GO:0006298">
    <property type="term" value="P:mismatch repair"/>
    <property type="evidence" value="ECO:0007669"/>
    <property type="project" value="TreeGrafter"/>
</dbReference>
<dbReference type="InterPro" id="IPR023095">
    <property type="entry name" value="Ade_MeTrfase_dom_2"/>
</dbReference>
<dbReference type="EC" id="2.1.1.72" evidence="2"/>
<dbReference type="HOGENOM" id="CLU_063430_4_0_6"/>
<name>I4CVZ4_STUST</name>
<dbReference type="RefSeq" id="WP_014821116.1">
    <property type="nucleotide sequence ID" value="NC_018028.1"/>
</dbReference>
<comment type="catalytic activity">
    <reaction evidence="6">
        <text>a 2'-deoxyadenosine in DNA + S-adenosyl-L-methionine = an N(6)-methyl-2'-deoxyadenosine in DNA + S-adenosyl-L-homocysteine + H(+)</text>
        <dbReference type="Rhea" id="RHEA:15197"/>
        <dbReference type="Rhea" id="RHEA-COMP:12418"/>
        <dbReference type="Rhea" id="RHEA-COMP:12419"/>
        <dbReference type="ChEBI" id="CHEBI:15378"/>
        <dbReference type="ChEBI" id="CHEBI:57856"/>
        <dbReference type="ChEBI" id="CHEBI:59789"/>
        <dbReference type="ChEBI" id="CHEBI:90615"/>
        <dbReference type="ChEBI" id="CHEBI:90616"/>
        <dbReference type="EC" id="2.1.1.72"/>
    </reaction>
</comment>
<dbReference type="GO" id="GO:0043565">
    <property type="term" value="F:sequence-specific DNA binding"/>
    <property type="evidence" value="ECO:0007669"/>
    <property type="project" value="TreeGrafter"/>
</dbReference>
<comment type="similarity">
    <text evidence="1">Belongs to the N(4)/N(6)-methyltransferase family.</text>
</comment>
<keyword evidence="3 7" id="KW-0489">Methyltransferase</keyword>
<protein>
    <recommendedName>
        <fullName evidence="2">site-specific DNA-methyltransferase (adenine-specific)</fullName>
        <ecNumber evidence="2">2.1.1.72</ecNumber>
    </recommendedName>
</protein>
<evidence type="ECO:0000256" key="2">
    <source>
        <dbReference type="ARBA" id="ARBA00011900"/>
    </source>
</evidence>
<reference evidence="7 8" key="1">
    <citation type="journal article" date="2012" name="J. Bacteriol.">
        <title>Complete Genome Sequence of the Naphthalene-Degrading Bacterium Pseudomonas stutzeri AN10 (CCUG 29243).</title>
        <authorList>
            <person name="Brunet-Galmes I."/>
            <person name="Busquets A."/>
            <person name="Pena A."/>
            <person name="Gomila M."/>
            <person name="Nogales B."/>
            <person name="Garcia-Valdes E."/>
            <person name="Lalucat J."/>
            <person name="Bennasar A."/>
            <person name="Bosch R."/>
        </authorList>
    </citation>
    <scope>NUCLEOTIDE SEQUENCE [LARGE SCALE GENOMIC DNA]</scope>
    <source>
        <strain evidence="7 8">CCUG 29243</strain>
    </source>
</reference>
<dbReference type="Gene3D" id="1.10.1020.10">
    <property type="entry name" value="Adenine-specific Methyltransferase, Domain 2"/>
    <property type="match status" value="1"/>
</dbReference>
<evidence type="ECO:0000256" key="4">
    <source>
        <dbReference type="ARBA" id="ARBA00022679"/>
    </source>
</evidence>
<evidence type="ECO:0000256" key="5">
    <source>
        <dbReference type="ARBA" id="ARBA00022691"/>
    </source>
</evidence>
<dbReference type="Pfam" id="PF02086">
    <property type="entry name" value="MethyltransfD12"/>
    <property type="match status" value="1"/>
</dbReference>
<evidence type="ECO:0000256" key="6">
    <source>
        <dbReference type="ARBA" id="ARBA00047942"/>
    </source>
</evidence>
<dbReference type="PANTHER" id="PTHR30481">
    <property type="entry name" value="DNA ADENINE METHYLASE"/>
    <property type="match status" value="1"/>
</dbReference>
<dbReference type="GO" id="GO:0009007">
    <property type="term" value="F:site-specific DNA-methyltransferase (adenine-specific) activity"/>
    <property type="evidence" value="ECO:0007669"/>
    <property type="project" value="UniProtKB-EC"/>
</dbReference>
<dbReference type="PIRSF" id="PIRSF000398">
    <property type="entry name" value="M_m6A_EcoRV"/>
    <property type="match status" value="1"/>
</dbReference>
<evidence type="ECO:0000313" key="7">
    <source>
        <dbReference type="EMBL" id="AFM34251.1"/>
    </source>
</evidence>
<dbReference type="Gene3D" id="3.40.50.150">
    <property type="entry name" value="Vaccinia Virus protein VP39"/>
    <property type="match status" value="1"/>
</dbReference>
<dbReference type="PATRIC" id="fig|1196835.3.peg.3040"/>
<dbReference type="Proteomes" id="UP000006063">
    <property type="component" value="Chromosome"/>
</dbReference>
<dbReference type="EMBL" id="CP003677">
    <property type="protein sequence ID" value="AFM34251.1"/>
    <property type="molecule type" value="Genomic_DNA"/>
</dbReference>
<dbReference type="GO" id="GO:1904047">
    <property type="term" value="F:S-adenosyl-L-methionine binding"/>
    <property type="evidence" value="ECO:0007669"/>
    <property type="project" value="TreeGrafter"/>
</dbReference>
<gene>
    <name evidence="7" type="ORF">A458_15110</name>
</gene>
<dbReference type="InterPro" id="IPR012327">
    <property type="entry name" value="MeTrfase_D12"/>
</dbReference>
<proteinExistence type="inferred from homology"/>
<dbReference type="PANTHER" id="PTHR30481:SF2">
    <property type="entry name" value="SITE-SPECIFIC DNA-METHYLTRANSFERASE (ADENINE-SPECIFIC)"/>
    <property type="match status" value="1"/>
</dbReference>